<dbReference type="GO" id="GO:0009691">
    <property type="term" value="P:cytokinin biosynthetic process"/>
    <property type="evidence" value="ECO:0007669"/>
    <property type="project" value="InterPro"/>
</dbReference>
<accession>A0A8J7PC96</accession>
<dbReference type="SUPFAM" id="SSF102405">
    <property type="entry name" value="MCP/YpsA-like"/>
    <property type="match status" value="1"/>
</dbReference>
<feature type="region of interest" description="Disordered" evidence="1">
    <location>
        <begin position="53"/>
        <end position="78"/>
    </location>
</feature>
<dbReference type="InterPro" id="IPR031100">
    <property type="entry name" value="LOG_fam"/>
</dbReference>
<comment type="caution">
    <text evidence="2">The sequence shown here is derived from an EMBL/GenBank/DDBJ whole genome shotgun (WGS) entry which is preliminary data.</text>
</comment>
<dbReference type="EMBL" id="JAFLCK010000009">
    <property type="protein sequence ID" value="MBN8660281.1"/>
    <property type="molecule type" value="Genomic_DNA"/>
</dbReference>
<organism evidence="2 3">
    <name type="scientific">Candidatus Obscuribacter phosphatis</name>
    <dbReference type="NCBI Taxonomy" id="1906157"/>
    <lineage>
        <taxon>Bacteria</taxon>
        <taxon>Bacillati</taxon>
        <taxon>Candidatus Melainabacteria</taxon>
        <taxon>Candidatus Obscuribacterales</taxon>
        <taxon>Candidatus Obscuribacteraceae</taxon>
        <taxon>Candidatus Obscuribacter</taxon>
    </lineage>
</organism>
<proteinExistence type="predicted"/>
<dbReference type="GO" id="GO:0016787">
    <property type="term" value="F:hydrolase activity"/>
    <property type="evidence" value="ECO:0007669"/>
    <property type="project" value="InterPro"/>
</dbReference>
<name>A0A8J7PC96_9BACT</name>
<reference evidence="2" key="1">
    <citation type="submission" date="2021-02" db="EMBL/GenBank/DDBJ databases">
        <title>Genome-Resolved Metagenomics of a Microbial Community Performing Photosynthetic Biological Nutrient Removal.</title>
        <authorList>
            <person name="Mcdaniel E.A."/>
        </authorList>
    </citation>
    <scope>NUCLEOTIDE SEQUENCE</scope>
    <source>
        <strain evidence="2">UWPOB_OBS1</strain>
    </source>
</reference>
<dbReference type="Proteomes" id="UP000664277">
    <property type="component" value="Unassembled WGS sequence"/>
</dbReference>
<evidence type="ECO:0000256" key="1">
    <source>
        <dbReference type="SAM" id="MobiDB-lite"/>
    </source>
</evidence>
<dbReference type="NCBIfam" id="TIGR00730">
    <property type="entry name" value="Rossman fold protein, TIGR00730 family"/>
    <property type="match status" value="1"/>
</dbReference>
<dbReference type="AlphaFoldDB" id="A0A8J7PC96"/>
<dbReference type="GO" id="GO:0005829">
    <property type="term" value="C:cytosol"/>
    <property type="evidence" value="ECO:0007669"/>
    <property type="project" value="TreeGrafter"/>
</dbReference>
<dbReference type="PANTHER" id="PTHR43393">
    <property type="entry name" value="CYTOKININ RIBOSIDE 5'-MONOPHOSPHATE PHOSPHORIBOHYDROLASE"/>
    <property type="match status" value="1"/>
</dbReference>
<evidence type="ECO:0000313" key="3">
    <source>
        <dbReference type="Proteomes" id="UP000664277"/>
    </source>
</evidence>
<dbReference type="InterPro" id="IPR005269">
    <property type="entry name" value="LOG"/>
</dbReference>
<protein>
    <submittedName>
        <fullName evidence="2">TIGR00730 family Rossman fold protein</fullName>
    </submittedName>
</protein>
<feature type="region of interest" description="Disordered" evidence="1">
    <location>
        <begin position="1"/>
        <end position="23"/>
    </location>
</feature>
<gene>
    <name evidence="2" type="ORF">J0M35_07975</name>
</gene>
<dbReference type="InterPro" id="IPR052341">
    <property type="entry name" value="LOG_family_nucleotidases"/>
</dbReference>
<sequence length="583" mass="61991">MDKFVGDEGPSPERASQESDLAPTSKVNLLDLKLQAGRLATASGVAELVSREQVSESATKPLDAKSSTTSIVNGSELPRRPESLLGHARDVFAYNLVQAPLTGASQLSDKILGTSFESKSQIFNAPAAAERGSAAWTVEVAAAVTAGAVPMLLFHRAVGPGAVTKMELMGNYGLKTALPSVGKAAAAGALWGGVLTPTYGEQSGGQSFWYERAANAASTALAFGALTAGTMGMKRSGNALLRNDLVSATTSGAAAGVLAADSRSLLLKGDFAGSDERAHAASTFALGGLMLGGATRAYEAIRPTSGIRGVRTAEDMKHLADTTIKAGHPERYAFEPDQRIPAKAEVLAAENKVHPEWHNRASVTVRNEIDASAMPVDAKKLVVSGFQELSYGLEALHTRPAQKPIVVVYGSARFKEGDFRYERARYIGGRAAQEGYDVMTGGGPGTMEAANRGAYEAGGNSIGVVLKLPHEKRGNGYQTMTLKHRNFFTRMEVLKQGDVFVVEDGGIGTAAEALDTLTHIQTGKLKEAPVYFVGKQNYRHLENWLAEMEKNGTISPQDRHLYRMVDNPDDIFADLARRRQAGQ</sequence>
<dbReference type="PANTHER" id="PTHR43393:SF3">
    <property type="entry name" value="LYSINE DECARBOXYLASE-LIKE PROTEIN"/>
    <property type="match status" value="1"/>
</dbReference>
<dbReference type="Pfam" id="PF03641">
    <property type="entry name" value="Lysine_decarbox"/>
    <property type="match status" value="1"/>
</dbReference>
<evidence type="ECO:0000313" key="2">
    <source>
        <dbReference type="EMBL" id="MBN8660281.1"/>
    </source>
</evidence>
<dbReference type="Gene3D" id="3.40.50.450">
    <property type="match status" value="1"/>
</dbReference>